<evidence type="ECO:0000256" key="7">
    <source>
        <dbReference type="ARBA" id="ARBA00022824"/>
    </source>
</evidence>
<dbReference type="GO" id="GO:0005783">
    <property type="term" value="C:endoplasmic reticulum"/>
    <property type="evidence" value="ECO:0007669"/>
    <property type="project" value="UniProtKB-SubCell"/>
</dbReference>
<dbReference type="SUPFAM" id="SSF53756">
    <property type="entry name" value="UDP-Glycosyltransferase/glycogen phosphorylase"/>
    <property type="match status" value="1"/>
</dbReference>
<dbReference type="OMA" id="YCKPSQL"/>
<reference evidence="9 10" key="1">
    <citation type="journal article" date="2013" name="Curr. Biol.">
        <title>The Genome of the Foraminiferan Reticulomyxa filosa.</title>
        <authorList>
            <person name="Glockner G."/>
            <person name="Hulsmann N."/>
            <person name="Schleicher M."/>
            <person name="Noegel A.A."/>
            <person name="Eichinger L."/>
            <person name="Gallinger C."/>
            <person name="Pawlowski J."/>
            <person name="Sierra R."/>
            <person name="Euteneuer U."/>
            <person name="Pillet L."/>
            <person name="Moustafa A."/>
            <person name="Platzer M."/>
            <person name="Groth M."/>
            <person name="Szafranski K."/>
            <person name="Schliwa M."/>
        </authorList>
    </citation>
    <scope>NUCLEOTIDE SEQUENCE [LARGE SCALE GENOMIC DNA]</scope>
</reference>
<dbReference type="GO" id="GO:0004577">
    <property type="term" value="F:N-acetylglucosaminyldiphosphodolichol N-acetylglucosaminyltransferase activity"/>
    <property type="evidence" value="ECO:0007669"/>
    <property type="project" value="UniProtKB-EC"/>
</dbReference>
<evidence type="ECO:0000259" key="8">
    <source>
        <dbReference type="Pfam" id="PF04101"/>
    </source>
</evidence>
<evidence type="ECO:0000256" key="1">
    <source>
        <dbReference type="ARBA" id="ARBA00004240"/>
    </source>
</evidence>
<proteinExistence type="inferred from homology"/>
<dbReference type="InterPro" id="IPR007235">
    <property type="entry name" value="Glyco_trans_28_C"/>
</dbReference>
<sequence length="179" mass="20389">MSNLSTESARSCLITVGTTEFNDLIETLDSSHEELLSLLSKNFGITRLIIQKGKGKHYPSNLCKKNAFDIECVCMEYTTAEKLQQFMQEAELVISHAGAGSILESLRLKKKLLVVINETLMDNHQIDICKPLSEKRFLHYCYCKNLLETLQHANFKNLKHYPSPDHKALPNLLNYEMGL</sequence>
<evidence type="ECO:0000313" key="10">
    <source>
        <dbReference type="Proteomes" id="UP000023152"/>
    </source>
</evidence>
<evidence type="ECO:0000313" key="9">
    <source>
        <dbReference type="EMBL" id="ETO07447.1"/>
    </source>
</evidence>
<keyword evidence="10" id="KW-1185">Reference proteome</keyword>
<keyword evidence="6" id="KW-0808">Transferase</keyword>
<gene>
    <name evidence="9" type="ORF">RFI_29944</name>
</gene>
<evidence type="ECO:0000256" key="6">
    <source>
        <dbReference type="ARBA" id="ARBA00022679"/>
    </source>
</evidence>
<protein>
    <recommendedName>
        <fullName evidence="4">UDP-N-acetylglucosamine transferase subunit ALG13</fullName>
        <ecNumber evidence="3">2.4.1.141</ecNumber>
    </recommendedName>
</protein>
<evidence type="ECO:0000256" key="3">
    <source>
        <dbReference type="ARBA" id="ARBA00012614"/>
    </source>
</evidence>
<accession>X6M216</accession>
<organism evidence="9 10">
    <name type="scientific">Reticulomyxa filosa</name>
    <dbReference type="NCBI Taxonomy" id="46433"/>
    <lineage>
        <taxon>Eukaryota</taxon>
        <taxon>Sar</taxon>
        <taxon>Rhizaria</taxon>
        <taxon>Retaria</taxon>
        <taxon>Foraminifera</taxon>
        <taxon>Monothalamids</taxon>
        <taxon>Reticulomyxidae</taxon>
        <taxon>Reticulomyxa</taxon>
    </lineage>
</organism>
<feature type="domain" description="Glycosyl transferase family 28 C-terminal" evidence="8">
    <location>
        <begin position="12"/>
        <end position="165"/>
    </location>
</feature>
<dbReference type="Proteomes" id="UP000023152">
    <property type="component" value="Unassembled WGS sequence"/>
</dbReference>
<name>X6M216_RETFI</name>
<comment type="caution">
    <text evidence="9">The sequence shown here is derived from an EMBL/GenBank/DDBJ whole genome shotgun (WGS) entry which is preliminary data.</text>
</comment>
<dbReference type="InterPro" id="IPR039042">
    <property type="entry name" value="Alg13-like"/>
</dbReference>
<evidence type="ECO:0000256" key="4">
    <source>
        <dbReference type="ARBA" id="ARBA00017468"/>
    </source>
</evidence>
<keyword evidence="5" id="KW-0328">Glycosyltransferase</keyword>
<dbReference type="PANTHER" id="PTHR12867">
    <property type="entry name" value="GLYCOSYL TRANSFERASE-RELATED"/>
    <property type="match status" value="1"/>
</dbReference>
<keyword evidence="7" id="KW-0256">Endoplasmic reticulum</keyword>
<dbReference type="EC" id="2.4.1.141" evidence="3"/>
<comment type="subcellular location">
    <subcellularLocation>
        <location evidence="1">Endoplasmic reticulum</location>
    </subcellularLocation>
</comment>
<comment type="similarity">
    <text evidence="2">Belongs to the glycosyltransferase 28 family.</text>
</comment>
<dbReference type="AlphaFoldDB" id="X6M216"/>
<dbReference type="PANTHER" id="PTHR12867:SF6">
    <property type="entry name" value="N-ACETYLGLUCOSAMINYLDIPHOSPHODOLICHOL N-ACETYLGLUCOSAMINYLTRANSFERASE"/>
    <property type="match status" value="1"/>
</dbReference>
<evidence type="ECO:0000256" key="5">
    <source>
        <dbReference type="ARBA" id="ARBA00022676"/>
    </source>
</evidence>
<dbReference type="OrthoDB" id="20273at2759"/>
<evidence type="ECO:0000256" key="2">
    <source>
        <dbReference type="ARBA" id="ARBA00006962"/>
    </source>
</evidence>
<dbReference type="Gene3D" id="3.40.50.2000">
    <property type="entry name" value="Glycogen Phosphorylase B"/>
    <property type="match status" value="1"/>
</dbReference>
<dbReference type="GO" id="GO:0006488">
    <property type="term" value="P:dolichol-linked oligosaccharide biosynthetic process"/>
    <property type="evidence" value="ECO:0007669"/>
    <property type="project" value="InterPro"/>
</dbReference>
<dbReference type="EMBL" id="ASPP01026156">
    <property type="protein sequence ID" value="ETO07447.1"/>
    <property type="molecule type" value="Genomic_DNA"/>
</dbReference>
<dbReference type="Pfam" id="PF04101">
    <property type="entry name" value="Glyco_tran_28_C"/>
    <property type="match status" value="1"/>
</dbReference>